<dbReference type="SMART" id="SM00314">
    <property type="entry name" value="RA"/>
    <property type="match status" value="1"/>
</dbReference>
<keyword evidence="4" id="KW-1185">Reference proteome</keyword>
<dbReference type="PROSITE" id="PS50200">
    <property type="entry name" value="RA"/>
    <property type="match status" value="1"/>
</dbReference>
<dbReference type="Proteomes" id="UP000092321">
    <property type="component" value="Unassembled WGS sequence"/>
</dbReference>
<evidence type="ECO:0000313" key="4">
    <source>
        <dbReference type="Proteomes" id="UP000092321"/>
    </source>
</evidence>
<accession>A0A1B7TCD2</accession>
<gene>
    <name evidence="3" type="ORF">HANVADRAFT_2772</name>
</gene>
<feature type="compositionally biased region" description="Low complexity" evidence="1">
    <location>
        <begin position="151"/>
        <end position="170"/>
    </location>
</feature>
<dbReference type="AlphaFoldDB" id="A0A1B7TCD2"/>
<feature type="domain" description="Ras-associating" evidence="2">
    <location>
        <begin position="204"/>
        <end position="283"/>
    </location>
</feature>
<dbReference type="EMBL" id="LXPE01000018">
    <property type="protein sequence ID" value="OBA26378.1"/>
    <property type="molecule type" value="Genomic_DNA"/>
</dbReference>
<evidence type="ECO:0000259" key="2">
    <source>
        <dbReference type="PROSITE" id="PS50200"/>
    </source>
</evidence>
<comment type="caution">
    <text evidence="3">The sequence shown here is derived from an EMBL/GenBank/DDBJ whole genome shotgun (WGS) entry which is preliminary data.</text>
</comment>
<evidence type="ECO:0000256" key="1">
    <source>
        <dbReference type="SAM" id="MobiDB-lite"/>
    </source>
</evidence>
<reference evidence="4" key="1">
    <citation type="journal article" date="2016" name="Proc. Natl. Acad. Sci. U.S.A.">
        <title>Comparative genomics of biotechnologically important yeasts.</title>
        <authorList>
            <person name="Riley R."/>
            <person name="Haridas S."/>
            <person name="Wolfe K.H."/>
            <person name="Lopes M.R."/>
            <person name="Hittinger C.T."/>
            <person name="Goeker M."/>
            <person name="Salamov A.A."/>
            <person name="Wisecaver J.H."/>
            <person name="Long T.M."/>
            <person name="Calvey C.H."/>
            <person name="Aerts A.L."/>
            <person name="Barry K.W."/>
            <person name="Choi C."/>
            <person name="Clum A."/>
            <person name="Coughlan A.Y."/>
            <person name="Deshpande S."/>
            <person name="Douglass A.P."/>
            <person name="Hanson S.J."/>
            <person name="Klenk H.-P."/>
            <person name="LaButti K.M."/>
            <person name="Lapidus A."/>
            <person name="Lindquist E.A."/>
            <person name="Lipzen A.M."/>
            <person name="Meier-Kolthoff J.P."/>
            <person name="Ohm R.A."/>
            <person name="Otillar R.P."/>
            <person name="Pangilinan J.L."/>
            <person name="Peng Y."/>
            <person name="Rokas A."/>
            <person name="Rosa C.A."/>
            <person name="Scheuner C."/>
            <person name="Sibirny A.A."/>
            <person name="Slot J.C."/>
            <person name="Stielow J.B."/>
            <person name="Sun H."/>
            <person name="Kurtzman C.P."/>
            <person name="Blackwell M."/>
            <person name="Grigoriev I.V."/>
            <person name="Jeffries T.W."/>
        </authorList>
    </citation>
    <scope>NUCLEOTIDE SEQUENCE [LARGE SCALE GENOMIC DNA]</scope>
    <source>
        <strain evidence="4">NRRL Y-1626</strain>
    </source>
</reference>
<dbReference type="InterPro" id="IPR000159">
    <property type="entry name" value="RA_dom"/>
</dbReference>
<proteinExistence type="predicted"/>
<dbReference type="GO" id="GO:0007165">
    <property type="term" value="P:signal transduction"/>
    <property type="evidence" value="ECO:0007669"/>
    <property type="project" value="InterPro"/>
</dbReference>
<dbReference type="OrthoDB" id="445896at2759"/>
<protein>
    <recommendedName>
        <fullName evidence="2">Ras-associating domain-containing protein</fullName>
    </recommendedName>
</protein>
<dbReference type="InterPro" id="IPR029071">
    <property type="entry name" value="Ubiquitin-like_domsf"/>
</dbReference>
<dbReference type="Pfam" id="PF00788">
    <property type="entry name" value="RA"/>
    <property type="match status" value="1"/>
</dbReference>
<organism evidence="3 4">
    <name type="scientific">Hanseniaspora valbyensis NRRL Y-1626</name>
    <dbReference type="NCBI Taxonomy" id="766949"/>
    <lineage>
        <taxon>Eukaryota</taxon>
        <taxon>Fungi</taxon>
        <taxon>Dikarya</taxon>
        <taxon>Ascomycota</taxon>
        <taxon>Saccharomycotina</taxon>
        <taxon>Saccharomycetes</taxon>
        <taxon>Saccharomycodales</taxon>
        <taxon>Saccharomycodaceae</taxon>
        <taxon>Hanseniaspora</taxon>
    </lineage>
</organism>
<feature type="region of interest" description="Disordered" evidence="1">
    <location>
        <begin position="150"/>
        <end position="180"/>
    </location>
</feature>
<evidence type="ECO:0000313" key="3">
    <source>
        <dbReference type="EMBL" id="OBA26378.1"/>
    </source>
</evidence>
<dbReference type="SUPFAM" id="SSF54236">
    <property type="entry name" value="Ubiquitin-like"/>
    <property type="match status" value="1"/>
</dbReference>
<sequence>MSSTDVTNINSATNKTILDQPFLQFIKQELSTALTSKDILVYEFVKQLENNNIRTFEVFKELDSDDVDEILDSLVSINENTSLKKMVLIQVKILVNKVQEEFKTKDPEFAKGDNTNDYIHMTEQYLEIDSKLDHVITQFNDFKERLYNELPTNNATDPSNNNGNNNNNNAPTPPALTPAVSMTTITPYHSTNKQTQQPNIQTPNAEEPFRQLKASKQDSSQKILMNAMIKHDIPLSKLNEYVLIISYQDKEIIMTKDDKPVEIFKNLKKNGYQPAIMLREIDKVNFALNYEGEETPGGRL</sequence>
<name>A0A1B7TCD2_9ASCO</name>